<name>A0ABQ9ZMY9_9CRUS</name>
<evidence type="ECO:0000256" key="1">
    <source>
        <dbReference type="SAM" id="MobiDB-lite"/>
    </source>
</evidence>
<feature type="region of interest" description="Disordered" evidence="1">
    <location>
        <begin position="191"/>
        <end position="210"/>
    </location>
</feature>
<feature type="region of interest" description="Disordered" evidence="1">
    <location>
        <begin position="1"/>
        <end position="26"/>
    </location>
</feature>
<accession>A0ABQ9ZMY9</accession>
<protein>
    <submittedName>
        <fullName evidence="2">Uncharacterized protein</fullName>
    </submittedName>
</protein>
<feature type="region of interest" description="Disordered" evidence="1">
    <location>
        <begin position="73"/>
        <end position="97"/>
    </location>
</feature>
<dbReference type="Proteomes" id="UP001234178">
    <property type="component" value="Unassembled WGS sequence"/>
</dbReference>
<organism evidence="2 3">
    <name type="scientific">Daphnia magna</name>
    <dbReference type="NCBI Taxonomy" id="35525"/>
    <lineage>
        <taxon>Eukaryota</taxon>
        <taxon>Metazoa</taxon>
        <taxon>Ecdysozoa</taxon>
        <taxon>Arthropoda</taxon>
        <taxon>Crustacea</taxon>
        <taxon>Branchiopoda</taxon>
        <taxon>Diplostraca</taxon>
        <taxon>Cladocera</taxon>
        <taxon>Anomopoda</taxon>
        <taxon>Daphniidae</taxon>
        <taxon>Daphnia</taxon>
    </lineage>
</organism>
<dbReference type="EMBL" id="JAOYFB010000004">
    <property type="protein sequence ID" value="KAK4013960.1"/>
    <property type="molecule type" value="Genomic_DNA"/>
</dbReference>
<feature type="compositionally biased region" description="Polar residues" evidence="1">
    <location>
        <begin position="73"/>
        <end position="91"/>
    </location>
</feature>
<sequence>MTSSLKEAESIQVRSQEKEGVSHKKKKVEPFLTEVPKLSVFFRPISASSQNSSENEIACVPLDCTVGEILSTNNDVSLPNSPSSFEQSPDTQELETGHAAHADFSVKPVCSSVDLQITDETSTLTLFSEDPANWDRENENLIEHLILNPPKSNSNLICRSSSSTSSKGEGGGQWRMVPGVPIPIETALVPSQQSNHGRSHNSSEEQSQREDDFVSLWVPAFLSCETLHDLDDVLERCTADCLPKAQILQDPSPEQP</sequence>
<feature type="compositionally biased region" description="Basic and acidic residues" evidence="1">
    <location>
        <begin position="201"/>
        <end position="210"/>
    </location>
</feature>
<proteinExistence type="predicted"/>
<evidence type="ECO:0000313" key="2">
    <source>
        <dbReference type="EMBL" id="KAK4013960.1"/>
    </source>
</evidence>
<keyword evidence="3" id="KW-1185">Reference proteome</keyword>
<gene>
    <name evidence="2" type="ORF">OUZ56_026508</name>
</gene>
<reference evidence="2 3" key="1">
    <citation type="journal article" date="2023" name="Nucleic Acids Res.">
        <title>The hologenome of Daphnia magna reveals possible DNA methylation and microbiome-mediated evolution of the host genome.</title>
        <authorList>
            <person name="Chaturvedi A."/>
            <person name="Li X."/>
            <person name="Dhandapani V."/>
            <person name="Marshall H."/>
            <person name="Kissane S."/>
            <person name="Cuenca-Cambronero M."/>
            <person name="Asole G."/>
            <person name="Calvet F."/>
            <person name="Ruiz-Romero M."/>
            <person name="Marangio P."/>
            <person name="Guigo R."/>
            <person name="Rago D."/>
            <person name="Mirbahai L."/>
            <person name="Eastwood N."/>
            <person name="Colbourne J.K."/>
            <person name="Zhou J."/>
            <person name="Mallon E."/>
            <person name="Orsini L."/>
        </authorList>
    </citation>
    <scope>NUCLEOTIDE SEQUENCE [LARGE SCALE GENOMIC DNA]</scope>
    <source>
        <strain evidence="2">LRV0_1</strain>
    </source>
</reference>
<comment type="caution">
    <text evidence="2">The sequence shown here is derived from an EMBL/GenBank/DDBJ whole genome shotgun (WGS) entry which is preliminary data.</text>
</comment>
<evidence type="ECO:0000313" key="3">
    <source>
        <dbReference type="Proteomes" id="UP001234178"/>
    </source>
</evidence>